<dbReference type="AlphaFoldDB" id="A0A0B0P292"/>
<gene>
    <name evidence="1" type="ORF">F383_23848</name>
</gene>
<protein>
    <submittedName>
        <fullName evidence="1">Uncharacterized protein</fullName>
    </submittedName>
</protein>
<dbReference type="Proteomes" id="UP000032142">
    <property type="component" value="Unassembled WGS sequence"/>
</dbReference>
<proteinExistence type="predicted"/>
<evidence type="ECO:0000313" key="1">
    <source>
        <dbReference type="EMBL" id="KHG18249.1"/>
    </source>
</evidence>
<name>A0A0B0P292_GOSAR</name>
<organism evidence="1 2">
    <name type="scientific">Gossypium arboreum</name>
    <name type="common">Tree cotton</name>
    <name type="synonym">Gossypium nanking</name>
    <dbReference type="NCBI Taxonomy" id="29729"/>
    <lineage>
        <taxon>Eukaryota</taxon>
        <taxon>Viridiplantae</taxon>
        <taxon>Streptophyta</taxon>
        <taxon>Embryophyta</taxon>
        <taxon>Tracheophyta</taxon>
        <taxon>Spermatophyta</taxon>
        <taxon>Magnoliopsida</taxon>
        <taxon>eudicotyledons</taxon>
        <taxon>Gunneridae</taxon>
        <taxon>Pentapetalae</taxon>
        <taxon>rosids</taxon>
        <taxon>malvids</taxon>
        <taxon>Malvales</taxon>
        <taxon>Malvaceae</taxon>
        <taxon>Malvoideae</taxon>
        <taxon>Gossypium</taxon>
    </lineage>
</organism>
<sequence length="55" mass="6096">MLSLVLVGLTQLEWQISYSNGLFLSTRAETRACVPVVYDTRLCCTVVCPLGYPTN</sequence>
<dbReference type="EMBL" id="KN410183">
    <property type="protein sequence ID" value="KHG18249.1"/>
    <property type="molecule type" value="Genomic_DNA"/>
</dbReference>
<evidence type="ECO:0000313" key="2">
    <source>
        <dbReference type="Proteomes" id="UP000032142"/>
    </source>
</evidence>
<accession>A0A0B0P292</accession>
<reference evidence="2" key="1">
    <citation type="submission" date="2014-09" db="EMBL/GenBank/DDBJ databases">
        <authorList>
            <person name="Mudge J."/>
            <person name="Ramaraj T."/>
            <person name="Lindquist I.E."/>
            <person name="Bharti A.K."/>
            <person name="Sundararajan A."/>
            <person name="Cameron C.T."/>
            <person name="Woodward J.E."/>
            <person name="May G.D."/>
            <person name="Brubaker C."/>
            <person name="Broadhvest J."/>
            <person name="Wilkins T.A."/>
        </authorList>
    </citation>
    <scope>NUCLEOTIDE SEQUENCE</scope>
    <source>
        <strain evidence="2">cv. AKA8401</strain>
    </source>
</reference>
<keyword evidence="2" id="KW-1185">Reference proteome</keyword>